<feature type="domain" description="Crinkler effector protein N-terminal" evidence="5">
    <location>
        <begin position="25"/>
        <end position="100"/>
    </location>
</feature>
<organism evidence="6 7">
    <name type="scientific">Aspergillus chevalieri</name>
    <name type="common">Eurotium chevalieri</name>
    <dbReference type="NCBI Taxonomy" id="182096"/>
    <lineage>
        <taxon>Eukaryota</taxon>
        <taxon>Fungi</taxon>
        <taxon>Dikarya</taxon>
        <taxon>Ascomycota</taxon>
        <taxon>Pezizomycotina</taxon>
        <taxon>Eurotiomycetes</taxon>
        <taxon>Eurotiomycetidae</taxon>
        <taxon>Eurotiales</taxon>
        <taxon>Aspergillaceae</taxon>
        <taxon>Aspergillus</taxon>
        <taxon>Aspergillus subgen. Aspergillus</taxon>
    </lineage>
</organism>
<dbReference type="AlphaFoldDB" id="A0A7R7VQJ2"/>
<dbReference type="InterPro" id="IPR027417">
    <property type="entry name" value="P-loop_NTPase"/>
</dbReference>
<dbReference type="Proteomes" id="UP000637239">
    <property type="component" value="Chromosome 4"/>
</dbReference>
<accession>A0A7R7VQJ2</accession>
<evidence type="ECO:0000256" key="3">
    <source>
        <dbReference type="ARBA" id="ARBA00022525"/>
    </source>
</evidence>
<keyword evidence="3" id="KW-0964">Secreted</keyword>
<feature type="region of interest" description="Disordered" evidence="4">
    <location>
        <begin position="129"/>
        <end position="151"/>
    </location>
</feature>
<evidence type="ECO:0000259" key="5">
    <source>
        <dbReference type="Pfam" id="PF20147"/>
    </source>
</evidence>
<dbReference type="GeneID" id="66982642"/>
<dbReference type="KEGG" id="ache:ACHE_40847S"/>
<dbReference type="EMBL" id="AP024419">
    <property type="protein sequence ID" value="BCR88283.1"/>
    <property type="molecule type" value="Genomic_DNA"/>
</dbReference>
<name>A0A7R7VQJ2_ASPCH</name>
<evidence type="ECO:0000256" key="4">
    <source>
        <dbReference type="SAM" id="MobiDB-lite"/>
    </source>
</evidence>
<dbReference type="SUPFAM" id="SSF52540">
    <property type="entry name" value="P-loop containing nucleoside triphosphate hydrolases"/>
    <property type="match status" value="1"/>
</dbReference>
<reference evidence="6" key="1">
    <citation type="submission" date="2021-01" db="EMBL/GenBank/DDBJ databases">
        <authorList>
            <consortium name="Aspergillus chevalieri M1 genome sequencing consortium"/>
            <person name="Kazuki M."/>
            <person name="Futagami T."/>
        </authorList>
    </citation>
    <scope>NUCLEOTIDE SEQUENCE</scope>
    <source>
        <strain evidence="6">M1</strain>
    </source>
</reference>
<gene>
    <name evidence="6" type="ORF">ACHE_40847S</name>
</gene>
<evidence type="ECO:0000256" key="1">
    <source>
        <dbReference type="ARBA" id="ARBA00004340"/>
    </source>
</evidence>
<dbReference type="GO" id="GO:0005576">
    <property type="term" value="C:extracellular region"/>
    <property type="evidence" value="ECO:0007669"/>
    <property type="project" value="UniProtKB-SubCell"/>
</dbReference>
<feature type="compositionally biased region" description="Polar residues" evidence="4">
    <location>
        <begin position="134"/>
        <end position="146"/>
    </location>
</feature>
<dbReference type="RefSeq" id="XP_043136805.1">
    <property type="nucleotide sequence ID" value="XM_043279092.1"/>
</dbReference>
<dbReference type="Pfam" id="PF20147">
    <property type="entry name" value="Crinkler"/>
    <property type="match status" value="1"/>
</dbReference>
<sequence>MAAAITSWVLNPIQSLTMSRRRTRELWCALSDDLQKSFPMECVAGKDNINTLKKKIWEEIKEESKNTAARNLKLYSPVVQLNYEEEFDVKNGEFLHPRRMITSNPLFPESKDPNVDIVVVVSGGATPQKRKCSESQNANIPRTQPITKDPHVCPRERTVSRLAAILDEVNIVHVRGTPASGKTYLSELLRDHYHKEGRKAFLIKKWEDLDSEDPWGSLIELVKKRNKVLKDDPITTFNVTSSQCKQDLSWILTSNTVILVDEAQGTYHDDVLWNTILKKRQSSFLGYNFRLCLFCSYGSPEAGPDQTFFTPVRLSNQQCISLTPQSQQDSPPIGLFYDKEEFKDVVARSIPNEHQEKFTFDEGAQDYLPAFTYDESAQDYIFALSNGHPGAVESILSALFQAYRHDIKYEHIRTLTEDHVIQFLEDTAAVFRKLSTQPVNRSFPTISEATGGISDVLNKITEEGSIPFDINDAIIRHCYQKGWIHRVALGGRDIAVLPSRLHEKYIEYSIGTMSQPLPARFDSLPKLCKEILSKFSIMNLRHSAEGKKMSSASQPRPVEAQYQDEFYRGFIHVAGQGVPISSEWSRTKDGRVDFYIPEKKWAVDLLRDHREVDEHISRFKSGGKYHPWLEEKMIEDWIIINCATSLPTKEFSEPKLWHAVFINDYSELQLYNHQKALMMSVHLHN</sequence>
<evidence type="ECO:0000313" key="7">
    <source>
        <dbReference type="Proteomes" id="UP000637239"/>
    </source>
</evidence>
<keyword evidence="7" id="KW-1185">Reference proteome</keyword>
<evidence type="ECO:0000313" key="6">
    <source>
        <dbReference type="EMBL" id="BCR88283.1"/>
    </source>
</evidence>
<protein>
    <recommendedName>
        <fullName evidence="5">Crinkler effector protein N-terminal domain-containing protein</fullName>
    </recommendedName>
</protein>
<comment type="subcellular location">
    <subcellularLocation>
        <location evidence="1">Host cell</location>
    </subcellularLocation>
    <subcellularLocation>
        <location evidence="2">Secreted</location>
    </subcellularLocation>
</comment>
<evidence type="ECO:0000256" key="2">
    <source>
        <dbReference type="ARBA" id="ARBA00004613"/>
    </source>
</evidence>
<dbReference type="InterPro" id="IPR045379">
    <property type="entry name" value="Crinkler_N"/>
</dbReference>
<dbReference type="GO" id="GO:0043657">
    <property type="term" value="C:host cell"/>
    <property type="evidence" value="ECO:0007669"/>
    <property type="project" value="UniProtKB-SubCell"/>
</dbReference>
<reference evidence="6" key="2">
    <citation type="submission" date="2021-02" db="EMBL/GenBank/DDBJ databases">
        <title>Aspergillus chevalieri M1 genome sequence.</title>
        <authorList>
            <person name="Kadooka C."/>
            <person name="Mori K."/>
            <person name="Futagami T."/>
        </authorList>
    </citation>
    <scope>NUCLEOTIDE SEQUENCE</scope>
    <source>
        <strain evidence="6">M1</strain>
    </source>
</reference>
<proteinExistence type="predicted"/>